<dbReference type="Pfam" id="PF17259">
    <property type="entry name" value="DUF5325"/>
    <property type="match status" value="1"/>
</dbReference>
<comment type="caution">
    <text evidence="2">The sequence shown here is derived from an EMBL/GenBank/DDBJ whole genome shotgun (WGS) entry which is preliminary data.</text>
</comment>
<accession>A0A268P4U1</accession>
<dbReference type="EMBL" id="NPCC01000005">
    <property type="protein sequence ID" value="PAE90290.1"/>
    <property type="molecule type" value="Genomic_DNA"/>
</dbReference>
<evidence type="ECO:0000313" key="3">
    <source>
        <dbReference type="EMBL" id="PAF25341.1"/>
    </source>
</evidence>
<evidence type="ECO:0000313" key="4">
    <source>
        <dbReference type="Proteomes" id="UP000216133"/>
    </source>
</evidence>
<dbReference type="Proteomes" id="UP000216133">
    <property type="component" value="Unassembled WGS sequence"/>
</dbReference>
<reference evidence="4 5" key="1">
    <citation type="submission" date="2017-07" db="EMBL/GenBank/DDBJ databases">
        <title>Isolation and whole genome analysis of endospore-forming bacteria from heroin.</title>
        <authorList>
            <person name="Kalinowski J."/>
            <person name="Ahrens B."/>
            <person name="Al-Dilaimi A."/>
            <person name="Winkler A."/>
            <person name="Wibberg D."/>
            <person name="Schleenbecker U."/>
            <person name="Ruckert C."/>
            <person name="Wolfel R."/>
            <person name="Grass G."/>
        </authorList>
    </citation>
    <scope>NUCLEOTIDE SEQUENCE [LARGE SCALE GENOMIC DNA]</scope>
    <source>
        <strain evidence="3 4">7523-2</strain>
        <strain evidence="2 5">7539</strain>
    </source>
</reference>
<sequence>MKKENLLFLTLSIITVLCIMAIGVAVAERSLVIAIVAILGIFLSMGLGFSRRKKNESNHNSF</sequence>
<feature type="transmembrane region" description="Helical" evidence="1">
    <location>
        <begin position="31"/>
        <end position="49"/>
    </location>
</feature>
<dbReference type="RefSeq" id="WP_011247245.1">
    <property type="nucleotide sequence ID" value="NZ_BOQQ01000003.1"/>
</dbReference>
<evidence type="ECO:0000313" key="5">
    <source>
        <dbReference type="Proteomes" id="UP000216207"/>
    </source>
</evidence>
<name>A0A268P4U1_SHOCL</name>
<keyword evidence="1" id="KW-0472">Membrane</keyword>
<evidence type="ECO:0000256" key="1">
    <source>
        <dbReference type="SAM" id="Phobius"/>
    </source>
</evidence>
<organism evidence="2 5">
    <name type="scientific">Shouchella clausii</name>
    <name type="common">Alkalihalobacillus clausii</name>
    <dbReference type="NCBI Taxonomy" id="79880"/>
    <lineage>
        <taxon>Bacteria</taxon>
        <taxon>Bacillati</taxon>
        <taxon>Bacillota</taxon>
        <taxon>Bacilli</taxon>
        <taxon>Bacillales</taxon>
        <taxon>Bacillaceae</taxon>
        <taxon>Shouchella</taxon>
    </lineage>
</organism>
<evidence type="ECO:0000313" key="2">
    <source>
        <dbReference type="EMBL" id="PAE90290.1"/>
    </source>
</evidence>
<dbReference type="EMBL" id="NPBS01000072">
    <property type="protein sequence ID" value="PAF25341.1"/>
    <property type="molecule type" value="Genomic_DNA"/>
</dbReference>
<evidence type="ECO:0008006" key="6">
    <source>
        <dbReference type="Google" id="ProtNLM"/>
    </source>
</evidence>
<protein>
    <recommendedName>
        <fullName evidence="6">YlaF family protein</fullName>
    </recommendedName>
</protein>
<keyword evidence="1" id="KW-1133">Transmembrane helix</keyword>
<dbReference type="AlphaFoldDB" id="A0A268P4U1"/>
<dbReference type="InterPro" id="IPR035211">
    <property type="entry name" value="DUF5325"/>
</dbReference>
<dbReference type="GeneID" id="86926566"/>
<keyword evidence="1" id="KW-0812">Transmembrane</keyword>
<dbReference type="Proteomes" id="UP000216207">
    <property type="component" value="Unassembled WGS sequence"/>
</dbReference>
<dbReference type="OMA" id="SVICIMS"/>
<proteinExistence type="predicted"/>
<gene>
    <name evidence="3" type="ORF">CHH61_14150</name>
    <name evidence="2" type="ORF">CHH72_04730</name>
</gene>